<evidence type="ECO:0000313" key="8">
    <source>
        <dbReference type="Proteomes" id="UP000054350"/>
    </source>
</evidence>
<dbReference type="OrthoDB" id="5578713at2759"/>
<keyword evidence="5" id="KW-0175">Coiled coil</keyword>
<dbReference type="PANTHER" id="PTHR46349">
    <property type="entry name" value="CINGULIN-LIKE PROTEIN 1-RELATED"/>
    <property type="match status" value="1"/>
</dbReference>
<dbReference type="STRING" id="578462.A0A0L0T6Y6"/>
<evidence type="ECO:0000256" key="5">
    <source>
        <dbReference type="SAM" id="Coils"/>
    </source>
</evidence>
<reference evidence="7 8" key="1">
    <citation type="submission" date="2009-11" db="EMBL/GenBank/DDBJ databases">
        <title>Annotation of Allomyces macrogynus ATCC 38327.</title>
        <authorList>
            <consortium name="The Broad Institute Genome Sequencing Platform"/>
            <person name="Russ C."/>
            <person name="Cuomo C."/>
            <person name="Burger G."/>
            <person name="Gray M.W."/>
            <person name="Holland P.W.H."/>
            <person name="King N."/>
            <person name="Lang F.B.F."/>
            <person name="Roger A.J."/>
            <person name="Ruiz-Trillo I."/>
            <person name="Young S.K."/>
            <person name="Zeng Q."/>
            <person name="Gargeya S."/>
            <person name="Fitzgerald M."/>
            <person name="Haas B."/>
            <person name="Abouelleil A."/>
            <person name="Alvarado L."/>
            <person name="Arachchi H.M."/>
            <person name="Berlin A."/>
            <person name="Chapman S.B."/>
            <person name="Gearin G."/>
            <person name="Goldberg J."/>
            <person name="Griggs A."/>
            <person name="Gujja S."/>
            <person name="Hansen M."/>
            <person name="Heiman D."/>
            <person name="Howarth C."/>
            <person name="Larimer J."/>
            <person name="Lui A."/>
            <person name="MacDonald P.J.P."/>
            <person name="McCowen C."/>
            <person name="Montmayeur A."/>
            <person name="Murphy C."/>
            <person name="Neiman D."/>
            <person name="Pearson M."/>
            <person name="Priest M."/>
            <person name="Roberts A."/>
            <person name="Saif S."/>
            <person name="Shea T."/>
            <person name="Sisk P."/>
            <person name="Stolte C."/>
            <person name="Sykes S."/>
            <person name="Wortman J."/>
            <person name="Nusbaum C."/>
            <person name="Birren B."/>
        </authorList>
    </citation>
    <scope>NUCLEOTIDE SEQUENCE [LARGE SCALE GENOMIC DNA]</scope>
    <source>
        <strain evidence="7 8">ATCC 38327</strain>
    </source>
</reference>
<evidence type="ECO:0000256" key="2">
    <source>
        <dbReference type="ARBA" id="ARBA00022490"/>
    </source>
</evidence>
<evidence type="ECO:0000256" key="3">
    <source>
        <dbReference type="ARBA" id="ARBA00023123"/>
    </source>
</evidence>
<keyword evidence="3" id="KW-0518">Myosin</keyword>
<dbReference type="Gene3D" id="1.10.287.1490">
    <property type="match status" value="1"/>
</dbReference>
<keyword evidence="4" id="KW-0505">Motor protein</keyword>
<dbReference type="VEuPathDB" id="FungiDB:AMAG_14489"/>
<feature type="coiled-coil region" evidence="5">
    <location>
        <begin position="136"/>
        <end position="670"/>
    </location>
</feature>
<reference evidence="8" key="2">
    <citation type="submission" date="2009-11" db="EMBL/GenBank/DDBJ databases">
        <title>The Genome Sequence of Allomyces macrogynus strain ATCC 38327.</title>
        <authorList>
            <consortium name="The Broad Institute Genome Sequencing Platform"/>
            <person name="Russ C."/>
            <person name="Cuomo C."/>
            <person name="Shea T."/>
            <person name="Young S.K."/>
            <person name="Zeng Q."/>
            <person name="Koehrsen M."/>
            <person name="Haas B."/>
            <person name="Borodovsky M."/>
            <person name="Guigo R."/>
            <person name="Alvarado L."/>
            <person name="Berlin A."/>
            <person name="Borenstein D."/>
            <person name="Chen Z."/>
            <person name="Engels R."/>
            <person name="Freedman E."/>
            <person name="Gellesch M."/>
            <person name="Goldberg J."/>
            <person name="Griggs A."/>
            <person name="Gujja S."/>
            <person name="Heiman D."/>
            <person name="Hepburn T."/>
            <person name="Howarth C."/>
            <person name="Jen D."/>
            <person name="Larson L."/>
            <person name="Lewis B."/>
            <person name="Mehta T."/>
            <person name="Park D."/>
            <person name="Pearson M."/>
            <person name="Roberts A."/>
            <person name="Saif S."/>
            <person name="Shenoy N."/>
            <person name="Sisk P."/>
            <person name="Stolte C."/>
            <person name="Sykes S."/>
            <person name="Walk T."/>
            <person name="White J."/>
            <person name="Yandava C."/>
            <person name="Burger G."/>
            <person name="Gray M.W."/>
            <person name="Holland P.W.H."/>
            <person name="King N."/>
            <person name="Lang F.B.F."/>
            <person name="Roger A.J."/>
            <person name="Ruiz-Trillo I."/>
            <person name="Lander E."/>
            <person name="Nusbaum C."/>
        </authorList>
    </citation>
    <scope>NUCLEOTIDE SEQUENCE [LARGE SCALE GENOMIC DNA]</scope>
    <source>
        <strain evidence="8">ATCC 38327</strain>
    </source>
</reference>
<accession>A0A0L0T6Y6</accession>
<feature type="coiled-coil region" evidence="5">
    <location>
        <begin position="932"/>
        <end position="959"/>
    </location>
</feature>
<feature type="region of interest" description="Disordered" evidence="6">
    <location>
        <begin position="47"/>
        <end position="72"/>
    </location>
</feature>
<protein>
    <submittedName>
        <fullName evidence="7">Uncharacterized protein</fullName>
    </submittedName>
</protein>
<feature type="region of interest" description="Disordered" evidence="6">
    <location>
        <begin position="991"/>
        <end position="1016"/>
    </location>
</feature>
<dbReference type="AlphaFoldDB" id="A0A0L0T6Y6"/>
<sequence length="1016" mass="112538">MAVASPSVRPLASPAPSAPGTPVPTRINARLQTAWDHMGRAMQYLDPDSSAASSSAGSDEDEELGDAGGGLAAPRTPLVHRLVAAIEETLGVELVSARDTRMDVGLFRARLAHWLQSRQLGDGHDPEMCPAHMADSADLAHQVMELDAEARDLRAQLAEARREHARQVAAMRDVLDARDQEVADLMADKQQLAERADRAEANSAKSDTSLVASLRADLAQATRDLAAARTALSSAEAESRRLQSVADEKDKQNALLVKNRTETRAQLDAILAELQHMQRQKDDEVAHFHEARAALQDKIDELESELVNTRGQAHDRAEHARQARAQLAERDAELTRAERDRADLRAQVDRLTADLGAKEKELAAARQDAAVARAQLDERGRHDGDAVIRLRSERDQLLAHRRDLDRQLQNVARERDQHLESLRRHEAQVKDLNRQLDAATQAVHDLKHQQTLLSSAHDRIDREKHAVQALLDKAEMAHRAADEALQQTRRDLETTTLQLANAKEHHAALQRRIQDMGEKYQETKRELATARQVGEVHAQQLATVELQYKQAVHDARDLEAKVQTLEARLDQKHAEIQRLNDLNRHDHDQFSAKVGALADRAQELEKQLVAAQAEAQLVADERNRLADQNRSLLSRIERQVQQRTAVEEQLTAAQDARDRLDRRCRELQKYKAMYQNVLDAGLAATQNADHHHHHEFDGRATVRSTMAASTRHLPRRDSSFDDALTAGDAMDLLAEQQQVLLRCRRLVQSAVQFTELNLDPDVLSGAALNTTEDILEALETIFSALCRQAARASAAATPVTPATPRKSLVDDSAAANVLQSLHAQCVATWTHLQPLLMDLVRHHHLDEDLARDLDEAARDFAAPTGTDALGDSGVLTTGPVATLAPYPAFLRGLDAAVSHLARRVTSKYKDVVRQLQAKFLAAPVAAAEPTANEALKDEMDFLKNRLARAMSLLDVAEKKRADDRRARKAREEALRRPCGVCGHRQVLAESGAAAEAKWKPASRVDEDMGPRAIPVE</sequence>
<feature type="compositionally biased region" description="Low complexity" evidence="6">
    <location>
        <begin position="47"/>
        <end position="57"/>
    </location>
</feature>
<evidence type="ECO:0000313" key="7">
    <source>
        <dbReference type="EMBL" id="KNE70349.1"/>
    </source>
</evidence>
<evidence type="ECO:0000256" key="4">
    <source>
        <dbReference type="ARBA" id="ARBA00023175"/>
    </source>
</evidence>
<feature type="region of interest" description="Disordered" evidence="6">
    <location>
        <begin position="1"/>
        <end position="25"/>
    </location>
</feature>
<dbReference type="PANTHER" id="PTHR46349:SF6">
    <property type="entry name" value="MYOSIN-6-LIKE"/>
    <property type="match status" value="1"/>
</dbReference>
<gene>
    <name evidence="7" type="ORF">AMAG_14489</name>
</gene>
<keyword evidence="2" id="KW-0963">Cytoplasm</keyword>
<feature type="compositionally biased region" description="Basic and acidic residues" evidence="6">
    <location>
        <begin position="996"/>
        <end position="1009"/>
    </location>
</feature>
<organism evidence="7 8">
    <name type="scientific">Allomyces macrogynus (strain ATCC 38327)</name>
    <name type="common">Allomyces javanicus var. macrogynus</name>
    <dbReference type="NCBI Taxonomy" id="578462"/>
    <lineage>
        <taxon>Eukaryota</taxon>
        <taxon>Fungi</taxon>
        <taxon>Fungi incertae sedis</taxon>
        <taxon>Blastocladiomycota</taxon>
        <taxon>Blastocladiomycetes</taxon>
        <taxon>Blastocladiales</taxon>
        <taxon>Blastocladiaceae</taxon>
        <taxon>Allomyces</taxon>
    </lineage>
</organism>
<comment type="subcellular location">
    <subcellularLocation>
        <location evidence="1">Cytoplasm</location>
    </subcellularLocation>
</comment>
<dbReference type="EMBL" id="GG745365">
    <property type="protein sequence ID" value="KNE70349.1"/>
    <property type="molecule type" value="Genomic_DNA"/>
</dbReference>
<name>A0A0L0T6Y6_ALLM3</name>
<evidence type="ECO:0000256" key="1">
    <source>
        <dbReference type="ARBA" id="ARBA00004496"/>
    </source>
</evidence>
<proteinExistence type="predicted"/>
<dbReference type="Proteomes" id="UP000054350">
    <property type="component" value="Unassembled WGS sequence"/>
</dbReference>
<keyword evidence="8" id="KW-1185">Reference proteome</keyword>
<evidence type="ECO:0000256" key="6">
    <source>
        <dbReference type="SAM" id="MobiDB-lite"/>
    </source>
</evidence>